<sequence length="594" mass="65550">MGSLLGFLALLLLQGAVAEGPAKKVLTLEGDLVLGGLFPVHQKGGPTEECGPVNEHRGIQRLEAMLFALDRINRDPHLLPGVRLGAHILDSCSKDTHALEQALDFVRASLSRGADGSRHICPDGSYATHSDAPTAITGVIGGSYSDVSIQVANLLRLFQIPQISYASTSAKLSDKSRYDYFARTVPPDFFQAKAMAEILRFFNWTYVSTVASEGDYGETGIEAFELEARARNICVATSEKVGRAMSRAAFEGVVRALLQKPSARVAVLFTRSEDARELLAATQRLNASFTWVASDGWGALESVVAGSEGAAEGAITIELASYPISDFASYFQSLDPWNNSRNPWFREFWEERFHCSFRQRNCAAHSLRSVPFEQESKIMFVVNAVYAMAHALHNMHRALCPNTTHLCDAMRPVNGRRLYKDFVLNVKFDAPFRPADTHNEVRFDRFGDGIGRYNIFTYLRAGSGRYRYQKTRKCPENFNEAKFIGFTMYTTCIIWLAFLPIFYVTSSDYRVQTTTMCVSVSLSGSVVLGCLFAPKLHIILFQPQKNVVSHRTPTSRFGSAAPRASANLGQGSGSQFVPTVCNGREVVDSTTSSL</sequence>
<feature type="transmembrane region" description="Helical" evidence="13">
    <location>
        <begin position="516"/>
        <end position="534"/>
    </location>
</feature>
<evidence type="ECO:0000256" key="6">
    <source>
        <dbReference type="ARBA" id="ARBA00022989"/>
    </source>
</evidence>
<dbReference type="AlphaFoldDB" id="A0A8C2N0M1"/>
<organism evidence="16 17">
    <name type="scientific">Cricetulus griseus</name>
    <name type="common">Chinese hamster</name>
    <name type="synonym">Cricetulus barabensis griseus</name>
    <dbReference type="NCBI Taxonomy" id="10029"/>
    <lineage>
        <taxon>Eukaryota</taxon>
        <taxon>Metazoa</taxon>
        <taxon>Chordata</taxon>
        <taxon>Craniata</taxon>
        <taxon>Vertebrata</taxon>
        <taxon>Euteleostomi</taxon>
        <taxon>Mammalia</taxon>
        <taxon>Eutheria</taxon>
        <taxon>Euarchontoglires</taxon>
        <taxon>Glires</taxon>
        <taxon>Rodentia</taxon>
        <taxon>Myomorpha</taxon>
        <taxon>Muroidea</taxon>
        <taxon>Cricetidae</taxon>
        <taxon>Cricetinae</taxon>
        <taxon>Cricetulus</taxon>
    </lineage>
</organism>
<evidence type="ECO:0000256" key="13">
    <source>
        <dbReference type="SAM" id="Phobius"/>
    </source>
</evidence>
<evidence type="ECO:0000256" key="12">
    <source>
        <dbReference type="ARBA" id="ARBA00023224"/>
    </source>
</evidence>
<dbReference type="InterPro" id="IPR001828">
    <property type="entry name" value="ANF_lig-bd_rcpt"/>
</dbReference>
<dbReference type="Pfam" id="PF00003">
    <property type="entry name" value="7tm_3"/>
    <property type="match status" value="1"/>
</dbReference>
<evidence type="ECO:0000313" key="16">
    <source>
        <dbReference type="Ensembl" id="ENSCGRP00001023129.1"/>
    </source>
</evidence>
<dbReference type="PRINTS" id="PR00593">
    <property type="entry name" value="MTABOTROPICR"/>
</dbReference>
<evidence type="ECO:0000256" key="11">
    <source>
        <dbReference type="ARBA" id="ARBA00023180"/>
    </source>
</evidence>
<evidence type="ECO:0000256" key="7">
    <source>
        <dbReference type="ARBA" id="ARBA00023040"/>
    </source>
</evidence>
<dbReference type="Ensembl" id="ENSCGRT00001027374.1">
    <property type="protein sequence ID" value="ENSCGRP00001023129.1"/>
    <property type="gene ID" value="ENSCGRG00001021433.1"/>
</dbReference>
<keyword evidence="3" id="KW-1003">Cell membrane</keyword>
<dbReference type="InterPro" id="IPR000162">
    <property type="entry name" value="GPCR_3_mtglu_rcpt"/>
</dbReference>
<dbReference type="FunFam" id="3.40.50.2300:FF:001113">
    <property type="match status" value="1"/>
</dbReference>
<name>A0A8C2N0M1_CRIGR</name>
<evidence type="ECO:0000256" key="3">
    <source>
        <dbReference type="ARBA" id="ARBA00022475"/>
    </source>
</evidence>
<dbReference type="PROSITE" id="PS00981">
    <property type="entry name" value="G_PROTEIN_RECEP_F3_3"/>
    <property type="match status" value="1"/>
</dbReference>
<dbReference type="PROSITE" id="PS00979">
    <property type="entry name" value="G_PROTEIN_RECEP_F3_1"/>
    <property type="match status" value="1"/>
</dbReference>
<dbReference type="Pfam" id="PF01094">
    <property type="entry name" value="ANF_receptor"/>
    <property type="match status" value="1"/>
</dbReference>
<feature type="domain" description="G-protein coupled receptors family 3 profile" evidence="15">
    <location>
        <begin position="470"/>
        <end position="555"/>
    </location>
</feature>
<dbReference type="InterPro" id="IPR028082">
    <property type="entry name" value="Peripla_BP_I"/>
</dbReference>
<dbReference type="PANTHER" id="PTHR24060">
    <property type="entry name" value="METABOTROPIC GLUTAMATE RECEPTOR"/>
    <property type="match status" value="1"/>
</dbReference>
<evidence type="ECO:0000256" key="10">
    <source>
        <dbReference type="ARBA" id="ARBA00023170"/>
    </source>
</evidence>
<keyword evidence="7" id="KW-0297">G-protein coupled receptor</keyword>
<dbReference type="PRINTS" id="PR01052">
    <property type="entry name" value="MTABOTROPC2R"/>
</dbReference>
<protein>
    <submittedName>
        <fullName evidence="16">Glutamate receptor, metabotropic 2</fullName>
    </submittedName>
</protein>
<keyword evidence="5 14" id="KW-0732">Signal</keyword>
<comment type="similarity">
    <text evidence="2">Belongs to the G-protein coupled receptor 3 family.</text>
</comment>
<evidence type="ECO:0000256" key="9">
    <source>
        <dbReference type="ARBA" id="ARBA00023157"/>
    </source>
</evidence>
<keyword evidence="11" id="KW-0325">Glycoprotein</keyword>
<dbReference type="Gene3D" id="3.40.50.2300">
    <property type="match status" value="2"/>
</dbReference>
<evidence type="ECO:0000259" key="15">
    <source>
        <dbReference type="PROSITE" id="PS50259"/>
    </source>
</evidence>
<keyword evidence="8 13" id="KW-0472">Membrane</keyword>
<dbReference type="GO" id="GO:0007216">
    <property type="term" value="P:G protein-coupled glutamate receptor signaling pathway"/>
    <property type="evidence" value="ECO:0007669"/>
    <property type="project" value="UniProtKB-ARBA"/>
</dbReference>
<evidence type="ECO:0000256" key="2">
    <source>
        <dbReference type="ARBA" id="ARBA00007242"/>
    </source>
</evidence>
<dbReference type="PRINTS" id="PR00248">
    <property type="entry name" value="GPCRMGR"/>
</dbReference>
<dbReference type="InterPro" id="IPR050726">
    <property type="entry name" value="mGluR"/>
</dbReference>
<comment type="subcellular location">
    <subcellularLocation>
        <location evidence="1">Cell membrane</location>
        <topology evidence="1">Multi-pass membrane protein</topology>
    </subcellularLocation>
</comment>
<reference evidence="16" key="1">
    <citation type="submission" date="2025-08" db="UniProtKB">
        <authorList>
            <consortium name="Ensembl"/>
        </authorList>
    </citation>
    <scope>IDENTIFICATION</scope>
</reference>
<proteinExistence type="inferred from homology"/>
<evidence type="ECO:0000256" key="4">
    <source>
        <dbReference type="ARBA" id="ARBA00022692"/>
    </source>
</evidence>
<keyword evidence="4 13" id="KW-0812">Transmembrane</keyword>
<evidence type="ECO:0000256" key="1">
    <source>
        <dbReference type="ARBA" id="ARBA00004651"/>
    </source>
</evidence>
<dbReference type="Proteomes" id="UP000694386">
    <property type="component" value="Unplaced"/>
</dbReference>
<keyword evidence="10" id="KW-0675">Receptor</keyword>
<dbReference type="CDD" id="cd06375">
    <property type="entry name" value="PBP1_mGluR_groupII"/>
    <property type="match status" value="1"/>
</dbReference>
<dbReference type="InterPro" id="IPR017978">
    <property type="entry name" value="GPCR_3_C"/>
</dbReference>
<dbReference type="PROSITE" id="PS50259">
    <property type="entry name" value="G_PROTEIN_RECEP_F3_4"/>
    <property type="match status" value="1"/>
</dbReference>
<dbReference type="SUPFAM" id="SSF53822">
    <property type="entry name" value="Periplasmic binding protein-like I"/>
    <property type="match status" value="1"/>
</dbReference>
<reference evidence="16" key="2">
    <citation type="submission" date="2025-09" db="UniProtKB">
        <authorList>
            <consortium name="Ensembl"/>
        </authorList>
    </citation>
    <scope>IDENTIFICATION</scope>
</reference>
<feature type="transmembrane region" description="Helical" evidence="13">
    <location>
        <begin position="483"/>
        <end position="504"/>
    </location>
</feature>
<keyword evidence="9" id="KW-1015">Disulfide bond</keyword>
<dbReference type="GO" id="GO:0005886">
    <property type="term" value="C:plasma membrane"/>
    <property type="evidence" value="ECO:0007669"/>
    <property type="project" value="UniProtKB-SubCell"/>
</dbReference>
<feature type="chain" id="PRO_5034990238" evidence="14">
    <location>
        <begin position="19"/>
        <end position="594"/>
    </location>
</feature>
<dbReference type="FunFam" id="3.40.50.2300:FF:001127">
    <property type="match status" value="1"/>
</dbReference>
<gene>
    <name evidence="16" type="primary">Grm2</name>
</gene>
<dbReference type="InterPro" id="IPR017979">
    <property type="entry name" value="GPCR_3_CS"/>
</dbReference>
<keyword evidence="12" id="KW-0807">Transducer</keyword>
<evidence type="ECO:0000256" key="5">
    <source>
        <dbReference type="ARBA" id="ARBA00022729"/>
    </source>
</evidence>
<dbReference type="InterPro" id="IPR000337">
    <property type="entry name" value="GPCR_3"/>
</dbReference>
<evidence type="ECO:0000313" key="17">
    <source>
        <dbReference type="Proteomes" id="UP000694386"/>
    </source>
</evidence>
<evidence type="ECO:0000256" key="8">
    <source>
        <dbReference type="ARBA" id="ARBA00023136"/>
    </source>
</evidence>
<dbReference type="GeneTree" id="ENSGT01030000234595"/>
<dbReference type="InterPro" id="IPR001458">
    <property type="entry name" value="GPCR_3_mGluR2"/>
</dbReference>
<evidence type="ECO:0000256" key="14">
    <source>
        <dbReference type="SAM" id="SignalP"/>
    </source>
</evidence>
<dbReference type="FunFam" id="3.40.50.2300:FF:000029">
    <property type="entry name" value="Metabotropic glutamate receptor 3"/>
    <property type="match status" value="1"/>
</dbReference>
<accession>A0A8C2N0M1</accession>
<dbReference type="GO" id="GO:0008066">
    <property type="term" value="F:glutamate receptor activity"/>
    <property type="evidence" value="ECO:0007669"/>
    <property type="project" value="UniProtKB-ARBA"/>
</dbReference>
<feature type="signal peptide" evidence="14">
    <location>
        <begin position="1"/>
        <end position="18"/>
    </location>
</feature>
<dbReference type="GO" id="GO:0004930">
    <property type="term" value="F:G protein-coupled receptor activity"/>
    <property type="evidence" value="ECO:0007669"/>
    <property type="project" value="UniProtKB-KW"/>
</dbReference>
<keyword evidence="6 13" id="KW-1133">Transmembrane helix</keyword>